<keyword evidence="2" id="KW-1185">Reference proteome</keyword>
<evidence type="ECO:0008006" key="3">
    <source>
        <dbReference type="Google" id="ProtNLM"/>
    </source>
</evidence>
<comment type="caution">
    <text evidence="1">The sequence shown here is derived from an EMBL/GenBank/DDBJ whole genome shotgun (WGS) entry which is preliminary data.</text>
</comment>
<dbReference type="EMBL" id="LVEP01000029">
    <property type="protein sequence ID" value="OCB75421.1"/>
    <property type="molecule type" value="Genomic_DNA"/>
</dbReference>
<protein>
    <recommendedName>
        <fullName evidence="3">DUF4836 domain-containing protein</fullName>
    </recommendedName>
</protein>
<gene>
    <name evidence="1" type="ORF">LPBF_08495</name>
</gene>
<evidence type="ECO:0000313" key="1">
    <source>
        <dbReference type="EMBL" id="OCB75421.1"/>
    </source>
</evidence>
<dbReference type="Proteomes" id="UP000093510">
    <property type="component" value="Unassembled WGS sequence"/>
</dbReference>
<organism evidence="1 2">
    <name type="scientific">Flavobacterium crassostreae</name>
    <dbReference type="NCBI Taxonomy" id="1763534"/>
    <lineage>
        <taxon>Bacteria</taxon>
        <taxon>Pseudomonadati</taxon>
        <taxon>Bacteroidota</taxon>
        <taxon>Flavobacteriia</taxon>
        <taxon>Flavobacteriales</taxon>
        <taxon>Flavobacteriaceae</taxon>
        <taxon>Flavobacterium</taxon>
    </lineage>
</organism>
<dbReference type="AlphaFoldDB" id="A0A1B9E0G6"/>
<accession>A0A1B9E0G6</accession>
<name>A0A1B9E0G6_9FLAO</name>
<evidence type="ECO:0000313" key="2">
    <source>
        <dbReference type="Proteomes" id="UP000093510"/>
    </source>
</evidence>
<proteinExistence type="predicted"/>
<dbReference type="STRING" id="1763534.GCA_001831475_00613"/>
<dbReference type="OrthoDB" id="1288644at2"/>
<dbReference type="RefSeq" id="WP_066335059.1">
    <property type="nucleotide sequence ID" value="NZ_CP017688.1"/>
</dbReference>
<sequence>MKNVFIRLMLVVCATMQSQITEKNYDYFVQYNGPELSKKITPKAFFEHPFITNYASKNPDQNLQKYADLILFDKNITMQGSFRDQKPYYLITIPVKSKAQVQAFLLQLHAKDSSQTAAPNIEDFGDYALYHSKEQGQTIAFDDKYMVIYKITKKYSDRAYPATEEVFEKVEELEENYPDTEADSIEITPSSEDTFEDQIQDPYAPEILLAKAQWDSLQIVQQRQDLQAWFKNGFVAPKSSKINASAAIATWIDYNAALTSLGSFYSLSKIMSNNNLFSKESAMLRMVKGVQVDFYLENDHARVEEIIEYAPEMAKIMRKITNRKNNKNSYRYFPNTQPLASMNYSINTKEALANLPKITSDLFKETPQWGQEVALVTDLISTIVDEKATATLFDGDLNLFLYNFENREITTTSYQYDANYEEIETQKTSTKSIPLFAAIFTSTHPSFGDKLLQLGVRKNLLEEQDGYYEIRNTEKMGDLFLIKDHDVVVIANTMEYFSGSKKSSYTKGLKKELRKYYFQGKIDFITLAKQYAEATNLQTNTKEINLFTENFKDIRLYSSRKMPHNKLRFTAKINTNSTDKNVLLQVLDVLEKL</sequence>
<reference evidence="1 2" key="1">
    <citation type="submission" date="2016-03" db="EMBL/GenBank/DDBJ databases">
        <authorList>
            <person name="Ploux O."/>
        </authorList>
    </citation>
    <scope>NUCLEOTIDE SEQUENCE [LARGE SCALE GENOMIC DNA]</scope>
    <source>
        <strain evidence="1 2">LPB0076</strain>
    </source>
</reference>